<dbReference type="eggNOG" id="COG4409">
    <property type="taxonomic scope" value="Bacteria"/>
</dbReference>
<reference evidence="3 4" key="1">
    <citation type="journal article" date="2013" name="PLoS ONE">
        <title>Cultivation and Complete Genome Sequencing of Gloeobacter kilaueensis sp. nov., from a Lava Cave in Kilauea Caldera, Hawai'i.</title>
        <authorList>
            <person name="Saw J.H."/>
            <person name="Schatz M."/>
            <person name="Brown M.V."/>
            <person name="Kunkel D.D."/>
            <person name="Foster J.S."/>
            <person name="Shick H."/>
            <person name="Christensen S."/>
            <person name="Hou S."/>
            <person name="Wan X."/>
            <person name="Donachie S.P."/>
        </authorList>
    </citation>
    <scope>NUCLEOTIDE SEQUENCE [LARGE SCALE GENOMIC DNA]</scope>
    <source>
        <strain evidence="4">JS</strain>
    </source>
</reference>
<sequence>MKRHFPLAGSILLATGLLLAPTTIHLQTATAQQVAPADDALRQLYNDKRRFEELSGAARTALERRFGPKVPLRAPAYPAPVPSAEVPLDGFTNVLVNNPAADRTAQDTQSETTIVLGSGSTVVAAYNDSGSFLGGASKFTGYAVSTDGGTTFVDKGALPTVTGGDAGDPGLARDTTTGTIYFLTLEFSPGNSLKVFRSTDNGQTFSSAVSNGSPGFPTSTFNDKAWITVDNFPGPGNGNVYLGFRPFPVSGGNMAFTRSTDGGATFGPSGGLALTGSATGDAGGQGAFVLVGPDHAVYYFWYDSGNSKRRISVRKSTDLGVSFAPKVQVSANLLATGTNGDLGLNGGFRTNSFPHAAVNPVSGDLYAVYNDRASSADRGNVYLVTSTDGGATWSSPILVNDDGTTNDQFMPTVAVTPDGSRLIVGFYDRRLDPNNSLIDRFSAIATLSGGAVTFAPNFRVSSQSFPVVIGQDPVVNTTYMGDYDQIAADNAFFYSTWGDNRDSNSFHTNQPDVRFAKIPVTGTGTITPTIASFTPASGPVGTPVTITGTNFTGATAVTFRGAGATFSVNAAGTQINTTVPTGARTGRIRVTTPNGQAVSATVFRVTP</sequence>
<dbReference type="InterPro" id="IPR014756">
    <property type="entry name" value="Ig_E-set"/>
</dbReference>
<evidence type="ECO:0000256" key="1">
    <source>
        <dbReference type="SAM" id="SignalP"/>
    </source>
</evidence>
<feature type="signal peptide" evidence="1">
    <location>
        <begin position="1"/>
        <end position="20"/>
    </location>
</feature>
<evidence type="ECO:0000259" key="2">
    <source>
        <dbReference type="Pfam" id="PF01833"/>
    </source>
</evidence>
<protein>
    <recommendedName>
        <fullName evidence="2">IPT/TIG domain-containing protein</fullName>
    </recommendedName>
</protein>
<dbReference type="CDD" id="cd00102">
    <property type="entry name" value="IPT"/>
    <property type="match status" value="1"/>
</dbReference>
<evidence type="ECO:0000313" key="4">
    <source>
        <dbReference type="Proteomes" id="UP000017396"/>
    </source>
</evidence>
<dbReference type="InterPro" id="IPR002909">
    <property type="entry name" value="IPT_dom"/>
</dbReference>
<name>U5QHH8_GLOK1</name>
<dbReference type="Proteomes" id="UP000017396">
    <property type="component" value="Chromosome"/>
</dbReference>
<dbReference type="SUPFAM" id="SSF50939">
    <property type="entry name" value="Sialidases"/>
    <property type="match status" value="1"/>
</dbReference>
<gene>
    <name evidence="3" type="ORF">GKIL_2176</name>
</gene>
<feature type="chain" id="PRO_5004663720" description="IPT/TIG domain-containing protein" evidence="1">
    <location>
        <begin position="21"/>
        <end position="607"/>
    </location>
</feature>
<organism evidence="3 4">
    <name type="scientific">Gloeobacter kilaueensis (strain ATCC BAA-2537 / CCAP 1431/1 / ULC 316 / JS1)</name>
    <dbReference type="NCBI Taxonomy" id="1183438"/>
    <lineage>
        <taxon>Bacteria</taxon>
        <taxon>Bacillati</taxon>
        <taxon>Cyanobacteriota</taxon>
        <taxon>Cyanophyceae</taxon>
        <taxon>Gloeobacterales</taxon>
        <taxon>Gloeobacteraceae</taxon>
        <taxon>Gloeobacter</taxon>
    </lineage>
</organism>
<dbReference type="AlphaFoldDB" id="U5QHH8"/>
<dbReference type="Pfam" id="PF01833">
    <property type="entry name" value="TIG"/>
    <property type="match status" value="1"/>
</dbReference>
<dbReference type="PATRIC" id="fig|1183438.3.peg.2138"/>
<dbReference type="HOGENOM" id="CLU_485468_0_0_3"/>
<proteinExistence type="predicted"/>
<evidence type="ECO:0000313" key="3">
    <source>
        <dbReference type="EMBL" id="AGY58422.1"/>
    </source>
</evidence>
<keyword evidence="4" id="KW-1185">Reference proteome</keyword>
<dbReference type="eggNOG" id="COG1372">
    <property type="taxonomic scope" value="Bacteria"/>
</dbReference>
<keyword evidence="1" id="KW-0732">Signal</keyword>
<dbReference type="KEGG" id="glj:GKIL_2176"/>
<feature type="domain" description="IPT/TIG" evidence="2">
    <location>
        <begin position="528"/>
        <end position="600"/>
    </location>
</feature>
<dbReference type="Gene3D" id="2.130.10.10">
    <property type="entry name" value="YVTN repeat-like/Quinoprotein amine dehydrogenase"/>
    <property type="match status" value="1"/>
</dbReference>
<dbReference type="InterPro" id="IPR015943">
    <property type="entry name" value="WD40/YVTN_repeat-like_dom_sf"/>
</dbReference>
<dbReference type="Gene3D" id="2.60.40.10">
    <property type="entry name" value="Immunoglobulins"/>
    <property type="match status" value="1"/>
</dbReference>
<dbReference type="InterPro" id="IPR013783">
    <property type="entry name" value="Ig-like_fold"/>
</dbReference>
<dbReference type="CDD" id="cd15482">
    <property type="entry name" value="Sialidase_non-viral"/>
    <property type="match status" value="1"/>
</dbReference>
<dbReference type="RefSeq" id="WP_023173571.1">
    <property type="nucleotide sequence ID" value="NC_022600.1"/>
</dbReference>
<dbReference type="Gene3D" id="2.120.10.10">
    <property type="match status" value="1"/>
</dbReference>
<dbReference type="EMBL" id="CP003587">
    <property type="protein sequence ID" value="AGY58422.1"/>
    <property type="molecule type" value="Genomic_DNA"/>
</dbReference>
<accession>U5QHH8</accession>
<dbReference type="SUPFAM" id="SSF81296">
    <property type="entry name" value="E set domains"/>
    <property type="match status" value="1"/>
</dbReference>
<dbReference type="InterPro" id="IPR036278">
    <property type="entry name" value="Sialidase_sf"/>
</dbReference>